<dbReference type="InterPro" id="IPR003960">
    <property type="entry name" value="ATPase_AAA_CS"/>
</dbReference>
<dbReference type="GO" id="GO:0006508">
    <property type="term" value="P:proteolysis"/>
    <property type="evidence" value="ECO:0007669"/>
    <property type="project" value="UniProtKB-KW"/>
</dbReference>
<evidence type="ECO:0000256" key="4">
    <source>
        <dbReference type="ARBA" id="ARBA00010550"/>
    </source>
</evidence>
<evidence type="ECO:0000256" key="7">
    <source>
        <dbReference type="ARBA" id="ARBA00022723"/>
    </source>
</evidence>
<proteinExistence type="inferred from homology"/>
<dbReference type="CDD" id="cd19501">
    <property type="entry name" value="RecA-like_FtsH"/>
    <property type="match status" value="1"/>
</dbReference>
<keyword evidence="11 15" id="KW-0067">ATP-binding</keyword>
<dbReference type="Pfam" id="PF00004">
    <property type="entry name" value="AAA"/>
    <property type="match status" value="1"/>
</dbReference>
<evidence type="ECO:0000256" key="18">
    <source>
        <dbReference type="SAM" id="SignalP"/>
    </source>
</evidence>
<keyword evidence="14 17" id="KW-0472">Membrane</keyword>
<evidence type="ECO:0000256" key="6">
    <source>
        <dbReference type="ARBA" id="ARBA00022692"/>
    </source>
</evidence>
<protein>
    <recommendedName>
        <fullName evidence="19">AAA+ ATPase domain-containing protein</fullName>
    </recommendedName>
</protein>
<dbReference type="EMBL" id="HBEA01006156">
    <property type="protein sequence ID" value="CAD8255226.1"/>
    <property type="molecule type" value="Transcribed_RNA"/>
</dbReference>
<evidence type="ECO:0000256" key="3">
    <source>
        <dbReference type="ARBA" id="ARBA00010044"/>
    </source>
</evidence>
<feature type="domain" description="AAA+ ATPase" evidence="19">
    <location>
        <begin position="294"/>
        <end position="434"/>
    </location>
</feature>
<dbReference type="PANTHER" id="PTHR23076:SF97">
    <property type="entry name" value="ATP-DEPENDENT ZINC METALLOPROTEASE YME1L1"/>
    <property type="match status" value="1"/>
</dbReference>
<dbReference type="FunFam" id="1.10.8.60:FF:000001">
    <property type="entry name" value="ATP-dependent zinc metalloprotease FtsH"/>
    <property type="match status" value="1"/>
</dbReference>
<feature type="transmembrane region" description="Helical" evidence="17">
    <location>
        <begin position="220"/>
        <end position="237"/>
    </location>
</feature>
<evidence type="ECO:0000256" key="16">
    <source>
        <dbReference type="SAM" id="MobiDB-lite"/>
    </source>
</evidence>
<dbReference type="SMART" id="SM00382">
    <property type="entry name" value="AAA"/>
    <property type="match status" value="1"/>
</dbReference>
<dbReference type="Pfam" id="PF17862">
    <property type="entry name" value="AAA_lid_3"/>
    <property type="match status" value="1"/>
</dbReference>
<dbReference type="AlphaFoldDB" id="A0A7R9U5K1"/>
<dbReference type="InterPro" id="IPR041569">
    <property type="entry name" value="AAA_lid_3"/>
</dbReference>
<keyword evidence="9" id="KW-0378">Hydrolase</keyword>
<dbReference type="GO" id="GO:0008237">
    <property type="term" value="F:metallopeptidase activity"/>
    <property type="evidence" value="ECO:0007669"/>
    <property type="project" value="UniProtKB-KW"/>
</dbReference>
<dbReference type="GO" id="GO:0046872">
    <property type="term" value="F:metal ion binding"/>
    <property type="evidence" value="ECO:0007669"/>
    <property type="project" value="UniProtKB-KW"/>
</dbReference>
<evidence type="ECO:0000256" key="2">
    <source>
        <dbReference type="ARBA" id="ARBA00004370"/>
    </source>
</evidence>
<evidence type="ECO:0000256" key="10">
    <source>
        <dbReference type="ARBA" id="ARBA00022833"/>
    </source>
</evidence>
<comment type="similarity">
    <text evidence="15">Belongs to the AAA ATPase family.</text>
</comment>
<feature type="signal peptide" evidence="18">
    <location>
        <begin position="1"/>
        <end position="19"/>
    </location>
</feature>
<evidence type="ECO:0000256" key="11">
    <source>
        <dbReference type="ARBA" id="ARBA00022840"/>
    </source>
</evidence>
<gene>
    <name evidence="20" type="ORF">PPYR1160_LOCUS4718</name>
</gene>
<feature type="chain" id="PRO_5031554296" description="AAA+ ATPase domain-containing protein" evidence="18">
    <location>
        <begin position="20"/>
        <end position="524"/>
    </location>
</feature>
<dbReference type="InterPro" id="IPR027417">
    <property type="entry name" value="P-loop_NTPase"/>
</dbReference>
<accession>A0A7R9U5K1</accession>
<keyword evidence="5" id="KW-0645">Protease</keyword>
<sequence length="524" mass="57623">MRAANVLRAVLGCFWVAEALRTSPGKRLFGLQAREAPDGRRISLQNLPLKKLPPLRSSVAPEESGQSGQNKKNPGPLQKFTRLLTRLVGGPEVYRRIWARYLMLSPFQRVFVFAFIAWVVETLALGLLRLGRGPVAAKPDVPTVVPYSTFLSMLQDKGVSERITSVLVNPTGLISFRDAGELCWTQVVNVPQYLVDRLSEANITFLAEVITPGRGALTRFISLLLNAAYIVFLFMIVRRSFGGSQSSPAKKLTETPTTLTFDDVAGVDQAKGEVREIVTMLRDPQKYLAAGARIPAGVLLVGPPGTGKTLLARCMAGEARVPFFYCTGSDFVEMFVGRGAARVRTLFEKAKKASPCILFIDELDALGKQRSFRLQRGNDEAEQTLNQLLACMDGLDKSGRGIIVLGATNRYDILDEALTRPGRFDRIVTVNPPDRDGRRDILQVHCRKLNLAPSVDLRQIANLTPGLTGAELESICNEAAIRAVRRSDTTVLPIDFEEAAAQFYSSRRKSLGMGILEQLYKGQG</sequence>
<dbReference type="FunFam" id="3.40.50.300:FF:000001">
    <property type="entry name" value="ATP-dependent zinc metalloprotease FtsH"/>
    <property type="match status" value="1"/>
</dbReference>
<evidence type="ECO:0000256" key="12">
    <source>
        <dbReference type="ARBA" id="ARBA00022989"/>
    </source>
</evidence>
<evidence type="ECO:0000256" key="13">
    <source>
        <dbReference type="ARBA" id="ARBA00023049"/>
    </source>
</evidence>
<evidence type="ECO:0000256" key="5">
    <source>
        <dbReference type="ARBA" id="ARBA00022670"/>
    </source>
</evidence>
<dbReference type="GO" id="GO:0004176">
    <property type="term" value="F:ATP-dependent peptidase activity"/>
    <property type="evidence" value="ECO:0007669"/>
    <property type="project" value="TreeGrafter"/>
</dbReference>
<keyword evidence="10" id="KW-0862">Zinc</keyword>
<evidence type="ECO:0000256" key="1">
    <source>
        <dbReference type="ARBA" id="ARBA00001947"/>
    </source>
</evidence>
<dbReference type="InterPro" id="IPR003593">
    <property type="entry name" value="AAA+_ATPase"/>
</dbReference>
<organism evidence="20">
    <name type="scientific">Pinguiococcus pyrenoidosus</name>
    <dbReference type="NCBI Taxonomy" id="172671"/>
    <lineage>
        <taxon>Eukaryota</taxon>
        <taxon>Sar</taxon>
        <taxon>Stramenopiles</taxon>
        <taxon>Ochrophyta</taxon>
        <taxon>Pinguiophyceae</taxon>
        <taxon>Pinguiochrysidales</taxon>
        <taxon>Pinguiochrysidaceae</taxon>
        <taxon>Pinguiococcus</taxon>
    </lineage>
</organism>
<keyword evidence="13" id="KW-0482">Metalloprotease</keyword>
<name>A0A7R9U5K1_9STRA</name>
<dbReference type="SUPFAM" id="SSF52540">
    <property type="entry name" value="P-loop containing nucleoside triphosphate hydrolases"/>
    <property type="match status" value="1"/>
</dbReference>
<keyword evidence="18" id="KW-0732">Signal</keyword>
<evidence type="ECO:0000256" key="14">
    <source>
        <dbReference type="ARBA" id="ARBA00023136"/>
    </source>
</evidence>
<dbReference type="InterPro" id="IPR003959">
    <property type="entry name" value="ATPase_AAA_core"/>
</dbReference>
<evidence type="ECO:0000256" key="15">
    <source>
        <dbReference type="RuleBase" id="RU003651"/>
    </source>
</evidence>
<dbReference type="PROSITE" id="PS00674">
    <property type="entry name" value="AAA"/>
    <property type="match status" value="1"/>
</dbReference>
<evidence type="ECO:0000256" key="9">
    <source>
        <dbReference type="ARBA" id="ARBA00022801"/>
    </source>
</evidence>
<evidence type="ECO:0000313" key="20">
    <source>
        <dbReference type="EMBL" id="CAD8255226.1"/>
    </source>
</evidence>
<comment type="similarity">
    <text evidence="3">In the C-terminal section; belongs to the peptidase M41 family.</text>
</comment>
<evidence type="ECO:0000256" key="17">
    <source>
        <dbReference type="SAM" id="Phobius"/>
    </source>
</evidence>
<feature type="transmembrane region" description="Helical" evidence="17">
    <location>
        <begin position="110"/>
        <end position="128"/>
    </location>
</feature>
<dbReference type="GO" id="GO:0016887">
    <property type="term" value="F:ATP hydrolysis activity"/>
    <property type="evidence" value="ECO:0007669"/>
    <property type="project" value="InterPro"/>
</dbReference>
<comment type="cofactor">
    <cofactor evidence="1">
        <name>Zn(2+)</name>
        <dbReference type="ChEBI" id="CHEBI:29105"/>
    </cofactor>
</comment>
<evidence type="ECO:0000259" key="19">
    <source>
        <dbReference type="SMART" id="SM00382"/>
    </source>
</evidence>
<comment type="subcellular location">
    <subcellularLocation>
        <location evidence="2">Membrane</location>
    </subcellularLocation>
</comment>
<dbReference type="PANTHER" id="PTHR23076">
    <property type="entry name" value="METALLOPROTEASE M41 FTSH"/>
    <property type="match status" value="1"/>
</dbReference>
<keyword evidence="8 15" id="KW-0547">Nucleotide-binding</keyword>
<evidence type="ECO:0000256" key="8">
    <source>
        <dbReference type="ARBA" id="ARBA00022741"/>
    </source>
</evidence>
<keyword evidence="7" id="KW-0479">Metal-binding</keyword>
<dbReference type="Gene3D" id="1.10.8.60">
    <property type="match status" value="1"/>
</dbReference>
<dbReference type="GO" id="GO:0005524">
    <property type="term" value="F:ATP binding"/>
    <property type="evidence" value="ECO:0007669"/>
    <property type="project" value="UniProtKB-KW"/>
</dbReference>
<dbReference type="GO" id="GO:0010304">
    <property type="term" value="P:PSII associated light-harvesting complex II catabolic process"/>
    <property type="evidence" value="ECO:0007669"/>
    <property type="project" value="UniProtKB-ARBA"/>
</dbReference>
<feature type="region of interest" description="Disordered" evidence="16">
    <location>
        <begin position="54"/>
        <end position="77"/>
    </location>
</feature>
<comment type="similarity">
    <text evidence="4">In the N-terminal section; belongs to the AAA ATPase family.</text>
</comment>
<keyword evidence="6 17" id="KW-0812">Transmembrane</keyword>
<dbReference type="GO" id="GO:0005886">
    <property type="term" value="C:plasma membrane"/>
    <property type="evidence" value="ECO:0007669"/>
    <property type="project" value="TreeGrafter"/>
</dbReference>
<dbReference type="Gene3D" id="3.40.50.300">
    <property type="entry name" value="P-loop containing nucleotide triphosphate hydrolases"/>
    <property type="match status" value="1"/>
</dbReference>
<keyword evidence="12 17" id="KW-1133">Transmembrane helix</keyword>
<reference evidence="20" key="1">
    <citation type="submission" date="2021-01" db="EMBL/GenBank/DDBJ databases">
        <authorList>
            <person name="Corre E."/>
            <person name="Pelletier E."/>
            <person name="Niang G."/>
            <person name="Scheremetjew M."/>
            <person name="Finn R."/>
            <person name="Kale V."/>
            <person name="Holt S."/>
            <person name="Cochrane G."/>
            <person name="Meng A."/>
            <person name="Brown T."/>
            <person name="Cohen L."/>
        </authorList>
    </citation>
    <scope>NUCLEOTIDE SEQUENCE</scope>
    <source>
        <strain evidence="20">CCMP2078</strain>
    </source>
</reference>